<dbReference type="EMBL" id="MG999516">
    <property type="protein sequence ID" value="AWL54314.1"/>
    <property type="molecule type" value="mRNA"/>
</dbReference>
<dbReference type="PANTHER" id="PTHR20859">
    <property type="entry name" value="INTERFERON/INTERLEUKIN RECEPTOR"/>
    <property type="match status" value="1"/>
</dbReference>
<dbReference type="Pfam" id="PF09294">
    <property type="entry name" value="Interfer-bind"/>
    <property type="match status" value="1"/>
</dbReference>
<dbReference type="SUPFAM" id="SSF49265">
    <property type="entry name" value="Fibronectin type III"/>
    <property type="match status" value="2"/>
</dbReference>
<protein>
    <submittedName>
        <fullName evidence="6">Type I interferon receptor 1</fullName>
    </submittedName>
</protein>
<feature type="compositionally biased region" description="Basic and acidic residues" evidence="1">
    <location>
        <begin position="305"/>
        <end position="317"/>
    </location>
</feature>
<feature type="domain" description="Interferon/interleukin receptor" evidence="5">
    <location>
        <begin position="116"/>
        <end position="215"/>
    </location>
</feature>
<feature type="region of interest" description="Disordered" evidence="1">
    <location>
        <begin position="300"/>
        <end position="332"/>
    </location>
</feature>
<evidence type="ECO:0000259" key="5">
    <source>
        <dbReference type="Pfam" id="PF09294"/>
    </source>
</evidence>
<dbReference type="GO" id="GO:0004896">
    <property type="term" value="F:cytokine receptor activity"/>
    <property type="evidence" value="ECO:0007669"/>
    <property type="project" value="TreeGrafter"/>
</dbReference>
<dbReference type="InterPro" id="IPR013783">
    <property type="entry name" value="Ig-like_fold"/>
</dbReference>
<keyword evidence="2" id="KW-0812">Transmembrane</keyword>
<feature type="transmembrane region" description="Helical" evidence="2">
    <location>
        <begin position="224"/>
        <end position="244"/>
    </location>
</feature>
<gene>
    <name evidence="6" type="primary">IFNAR1</name>
</gene>
<accession>A0A3G1QSQ1</accession>
<keyword evidence="3" id="KW-0732">Signal</keyword>
<evidence type="ECO:0000256" key="2">
    <source>
        <dbReference type="SAM" id="Phobius"/>
    </source>
</evidence>
<reference evidence="6" key="1">
    <citation type="journal article" date="2018" name="J. Immunol.">
        <title>Unique Composition of Intronless and Intron-Containing Type I IFNs in the Tibetan Frog Nanorana parkeri Provides New Evidence To Support Independent Retroposition Hypothesis for Type I IFN Genes in Amphibians.</title>
        <authorList>
            <person name="Gan Z."/>
            <person name="Yang Y.C."/>
            <person name="Chen S.N."/>
            <person name="Hou J."/>
            <person name="Laghari Z.A."/>
            <person name="Huang B."/>
            <person name="Li N."/>
            <person name="Nie P."/>
        </authorList>
    </citation>
    <scope>NUCLEOTIDE SEQUENCE</scope>
</reference>
<organism evidence="6">
    <name type="scientific">Nanorana parkeri</name>
    <dbReference type="NCBI Taxonomy" id="125878"/>
    <lineage>
        <taxon>Eukaryota</taxon>
        <taxon>Metazoa</taxon>
        <taxon>Chordata</taxon>
        <taxon>Craniata</taxon>
        <taxon>Vertebrata</taxon>
        <taxon>Euteleostomi</taxon>
        <taxon>Amphibia</taxon>
        <taxon>Batrachia</taxon>
        <taxon>Anura</taxon>
        <taxon>Neobatrachia</taxon>
        <taxon>Ranoidea</taxon>
        <taxon>Dicroglossidae</taxon>
        <taxon>Dicroglossinae</taxon>
        <taxon>Nanorana</taxon>
    </lineage>
</organism>
<feature type="chain" id="PRO_5018181124" evidence="3">
    <location>
        <begin position="23"/>
        <end position="332"/>
    </location>
</feature>
<dbReference type="AlphaFoldDB" id="A0A3G1QSQ1"/>
<evidence type="ECO:0000256" key="1">
    <source>
        <dbReference type="SAM" id="MobiDB-lite"/>
    </source>
</evidence>
<dbReference type="InterPro" id="IPR036116">
    <property type="entry name" value="FN3_sf"/>
</dbReference>
<evidence type="ECO:0000313" key="6">
    <source>
        <dbReference type="EMBL" id="AWL54314.1"/>
    </source>
</evidence>
<feature type="domain" description="Fibronectin type-III" evidence="4">
    <location>
        <begin position="10"/>
        <end position="97"/>
    </location>
</feature>
<keyword evidence="2" id="KW-1133">Transmembrane helix</keyword>
<dbReference type="PANTHER" id="PTHR20859:SF54">
    <property type="entry name" value="INTERFERON ALPHA_BETA RECEPTOR 1"/>
    <property type="match status" value="1"/>
</dbReference>
<dbReference type="Gene3D" id="2.60.40.10">
    <property type="entry name" value="Immunoglobulins"/>
    <property type="match status" value="2"/>
</dbReference>
<name>A0A3G1QSQ1_9NEOB</name>
<feature type="compositionally biased region" description="Acidic residues" evidence="1">
    <location>
        <begin position="323"/>
        <end position="332"/>
    </location>
</feature>
<proteinExistence type="evidence at transcript level"/>
<evidence type="ECO:0000256" key="3">
    <source>
        <dbReference type="SAM" id="SignalP"/>
    </source>
</evidence>
<feature type="signal peptide" evidence="3">
    <location>
        <begin position="1"/>
        <end position="22"/>
    </location>
</feature>
<dbReference type="InterPro" id="IPR015373">
    <property type="entry name" value="Interferon/interleukin_rcp_dom"/>
</dbReference>
<sequence>MVRGPGVLLLPLLAGLGAAVSGLPENLRVEGINTIYLLKWDWDYQKNPNVTFSVTKAYSLGSTWSIPEGCENITASECNVSGIDVLYRYKFLVSVYNSKTDEHNSSIATFSPLEDTVIGPPTNLTLTLQNNDLHITVMHPEAFHNSVLRQNCPWMYHLESWKTSTPTEVNAMQNIGMHFKIDAVEASTTYCARAYTKCSGGNRTGLYSKIYCITTAPRSYIKEWIIGSVFVAIIVISAILYICLCPLKRYLRHIFFPKSKLPSSIEKGLQDSPRNYIKNLFLLHEEEKTDRCYIMQNSPVDAETTMDKNSSEAKGRDSGNYSNEDDVTAATQ</sequence>
<dbReference type="Pfam" id="PF01108">
    <property type="entry name" value="Tissue_fac"/>
    <property type="match status" value="1"/>
</dbReference>
<keyword evidence="6" id="KW-0675">Receptor</keyword>
<dbReference type="InterPro" id="IPR003961">
    <property type="entry name" value="FN3_dom"/>
</dbReference>
<keyword evidence="2" id="KW-0472">Membrane</keyword>
<evidence type="ECO:0000259" key="4">
    <source>
        <dbReference type="Pfam" id="PF01108"/>
    </source>
</evidence>
<dbReference type="InterPro" id="IPR050650">
    <property type="entry name" value="Type-II_Cytokine-TF_Rcpt"/>
</dbReference>
<dbReference type="GO" id="GO:0005886">
    <property type="term" value="C:plasma membrane"/>
    <property type="evidence" value="ECO:0007669"/>
    <property type="project" value="TreeGrafter"/>
</dbReference>